<proteinExistence type="predicted"/>
<protein>
    <submittedName>
        <fullName evidence="1">Uncharacterized protein</fullName>
    </submittedName>
</protein>
<comment type="caution">
    <text evidence="1">The sequence shown here is derived from an EMBL/GenBank/DDBJ whole genome shotgun (WGS) entry which is preliminary data.</text>
</comment>
<gene>
    <name evidence="1" type="ORF">Tci_191175</name>
</gene>
<dbReference type="EMBL" id="BKCJ010048563">
    <property type="protein sequence ID" value="GEW19199.1"/>
    <property type="molecule type" value="Genomic_DNA"/>
</dbReference>
<feature type="non-terminal residue" evidence="1">
    <location>
        <position position="1"/>
    </location>
</feature>
<reference evidence="1" key="1">
    <citation type="journal article" date="2019" name="Sci. Rep.">
        <title>Draft genome of Tanacetum cinerariifolium, the natural source of mosquito coil.</title>
        <authorList>
            <person name="Yamashiro T."/>
            <person name="Shiraishi A."/>
            <person name="Satake H."/>
            <person name="Nakayama K."/>
        </authorList>
    </citation>
    <scope>NUCLEOTIDE SEQUENCE</scope>
</reference>
<name>A0A699H0C6_TANCI</name>
<accession>A0A699H0C6</accession>
<dbReference type="AlphaFoldDB" id="A0A699H0C6"/>
<sequence length="154" mass="17178">LGDGGDEVVRRGDKMKAVRVVTKGRRKWWCRLWLVEVGKTWWCGGDGGVLIGWRSSMVRRGWWSEISRSGGGCRKKMREPWFIASIKFINGLVDQDKNVFQDDAVTSNHIVVNKGLVGSSNDPMSTCSGLDMDNVKVVGDRMSIDKADGKNDDT</sequence>
<organism evidence="1">
    <name type="scientific">Tanacetum cinerariifolium</name>
    <name type="common">Dalmatian daisy</name>
    <name type="synonym">Chrysanthemum cinerariifolium</name>
    <dbReference type="NCBI Taxonomy" id="118510"/>
    <lineage>
        <taxon>Eukaryota</taxon>
        <taxon>Viridiplantae</taxon>
        <taxon>Streptophyta</taxon>
        <taxon>Embryophyta</taxon>
        <taxon>Tracheophyta</taxon>
        <taxon>Spermatophyta</taxon>
        <taxon>Magnoliopsida</taxon>
        <taxon>eudicotyledons</taxon>
        <taxon>Gunneridae</taxon>
        <taxon>Pentapetalae</taxon>
        <taxon>asterids</taxon>
        <taxon>campanulids</taxon>
        <taxon>Asterales</taxon>
        <taxon>Asteraceae</taxon>
        <taxon>Asteroideae</taxon>
        <taxon>Anthemideae</taxon>
        <taxon>Anthemidinae</taxon>
        <taxon>Tanacetum</taxon>
    </lineage>
</organism>
<evidence type="ECO:0000313" key="1">
    <source>
        <dbReference type="EMBL" id="GEW19199.1"/>
    </source>
</evidence>